<evidence type="ECO:0000313" key="1">
    <source>
        <dbReference type="EMBL" id="QDD13081.1"/>
    </source>
</evidence>
<dbReference type="Proteomes" id="UP000312102">
    <property type="component" value="Chromosome"/>
</dbReference>
<accession>A0AAE6KNT5</accession>
<reference evidence="1 2" key="1">
    <citation type="journal article" date="2019" name="ISME J.">
        <title>Evolution in action: habitat transition from sediment to the pelagial leads to genome streamlining in Methylophilaceae.</title>
        <authorList>
            <person name="Salcher M."/>
            <person name="Schaefle D."/>
            <person name="Kaspar M."/>
            <person name="Neuenschwander S.M."/>
            <person name="Ghai R."/>
        </authorList>
    </citation>
    <scope>NUCLEOTIDE SEQUENCE [LARGE SCALE GENOMIC DNA]</scope>
    <source>
        <strain evidence="1 2">MMS-RI-1</strain>
    </source>
</reference>
<dbReference type="KEGG" id="mrk:FIT61_01095"/>
<dbReference type="AlphaFoldDB" id="A0AAE6KNT5"/>
<dbReference type="EMBL" id="CP040986">
    <property type="protein sequence ID" value="QDD13081.1"/>
    <property type="molecule type" value="Genomic_DNA"/>
</dbReference>
<sequence>MMQAIYEGTLNHTRVKPNKHAFQYRVHMLYLDLDDLVRTFSNKLFWSYNRFNLGCFLRSDYFGYSKNSLKKSIQDEIKKKLHFKHQGKIFVLTSPRYFGYCFNPVSFYYCFNLKNKLEVIVSHITNTPWNENHAYVHDCRGLKQAMKYFQFQKNFHVSPFMPMDVQYEWSFNEPGKEIVVSMNNMHKKEFIFNATMRLHRRALNNQSLNYLLFRFPPETFKTIMAIYWNALRLKFKRIPFFSHP</sequence>
<dbReference type="InterPro" id="IPR010775">
    <property type="entry name" value="DUF1365"/>
</dbReference>
<dbReference type="PANTHER" id="PTHR33973">
    <property type="entry name" value="OS07G0153300 PROTEIN"/>
    <property type="match status" value="1"/>
</dbReference>
<dbReference type="RefSeq" id="WP_139882681.1">
    <property type="nucleotide sequence ID" value="NZ_CP040986.1"/>
</dbReference>
<name>A0AAE6KNT5_9PROT</name>
<organism evidence="1 2">
    <name type="scientific">Candidatus Methylopumilus rimovensis</name>
    <dbReference type="NCBI Taxonomy" id="2588535"/>
    <lineage>
        <taxon>Bacteria</taxon>
        <taxon>Pseudomonadati</taxon>
        <taxon>Pseudomonadota</taxon>
        <taxon>Betaproteobacteria</taxon>
        <taxon>Nitrosomonadales</taxon>
        <taxon>Methylophilaceae</taxon>
        <taxon>Candidatus Methylopumilus</taxon>
    </lineage>
</organism>
<gene>
    <name evidence="1" type="ORF">FIT61_01095</name>
</gene>
<keyword evidence="2" id="KW-1185">Reference proteome</keyword>
<protein>
    <submittedName>
        <fullName evidence="1">DUF1365 domain-containing protein</fullName>
    </submittedName>
</protein>
<dbReference type="Pfam" id="PF07103">
    <property type="entry name" value="DUF1365"/>
    <property type="match status" value="1"/>
</dbReference>
<dbReference type="PANTHER" id="PTHR33973:SF4">
    <property type="entry name" value="OS07G0153300 PROTEIN"/>
    <property type="match status" value="1"/>
</dbReference>
<proteinExistence type="predicted"/>
<evidence type="ECO:0000313" key="2">
    <source>
        <dbReference type="Proteomes" id="UP000312102"/>
    </source>
</evidence>